<sequence length="121" mass="13324">MNNGMSQPLDEHDETAQNAEAGKITKSRDNSVDSANSANSAGSTQSDVCAGDCFDPASCCDPREQVMIAAMKAYLRPEEAPECLYEKLKLTLDRCCGEMITEHTVITSHTIIHHRHREDLN</sequence>
<dbReference type="AlphaFoldDB" id="A0A7K1J2F2"/>
<gene>
    <name evidence="2" type="ORF">GSD1FS_0106</name>
</gene>
<feature type="region of interest" description="Disordered" evidence="1">
    <location>
        <begin position="1"/>
        <end position="51"/>
    </location>
</feature>
<evidence type="ECO:0000313" key="2">
    <source>
        <dbReference type="EMBL" id="MUH58814.1"/>
    </source>
</evidence>
<proteinExistence type="predicted"/>
<evidence type="ECO:0000256" key="1">
    <source>
        <dbReference type="SAM" id="MobiDB-lite"/>
    </source>
</evidence>
<evidence type="ECO:0000313" key="3">
    <source>
        <dbReference type="Proteomes" id="UP000487882"/>
    </source>
</evidence>
<accession>A0A7K1J2F2</accession>
<comment type="caution">
    <text evidence="2">The sequence shown here is derived from an EMBL/GenBank/DDBJ whole genome shotgun (WGS) entry which is preliminary data.</text>
</comment>
<name>A0A7K1J2F2_9BIFI</name>
<organism evidence="2 3">
    <name type="scientific">Bifidobacterium canis</name>
    <dbReference type="NCBI Taxonomy" id="2610880"/>
    <lineage>
        <taxon>Bacteria</taxon>
        <taxon>Bacillati</taxon>
        <taxon>Actinomycetota</taxon>
        <taxon>Actinomycetes</taxon>
        <taxon>Bifidobacteriales</taxon>
        <taxon>Bifidobacteriaceae</taxon>
        <taxon>Bifidobacterium</taxon>
    </lineage>
</organism>
<dbReference type="Proteomes" id="UP000487882">
    <property type="component" value="Unassembled WGS sequence"/>
</dbReference>
<dbReference type="RefSeq" id="WP_155587915.1">
    <property type="nucleotide sequence ID" value="NZ_WNLP01000001.1"/>
</dbReference>
<feature type="compositionally biased region" description="Low complexity" evidence="1">
    <location>
        <begin position="32"/>
        <end position="46"/>
    </location>
</feature>
<protein>
    <submittedName>
        <fullName evidence="2">Uncharacterized protein</fullName>
    </submittedName>
</protein>
<reference evidence="2 3" key="1">
    <citation type="submission" date="2019-09" db="EMBL/GenBank/DDBJ databases">
        <title>Bifidobacterium canis sp. nov., isolated from the digestive tract of German Shepherd dog puppy.</title>
        <authorList>
            <person name="Bunesova V."/>
        </authorList>
    </citation>
    <scope>NUCLEOTIDE SEQUENCE [LARGE SCALE GENOMIC DNA]</scope>
    <source>
        <strain evidence="2 3">GSD1FS</strain>
    </source>
</reference>
<keyword evidence="3" id="KW-1185">Reference proteome</keyword>
<dbReference type="EMBL" id="WNLP01000001">
    <property type="protein sequence ID" value="MUH58814.1"/>
    <property type="molecule type" value="Genomic_DNA"/>
</dbReference>